<reference evidence="1 2" key="1">
    <citation type="submission" date="2018-02" db="EMBL/GenBank/DDBJ databases">
        <title>Whole genome sequencing of endophytic bacterium.</title>
        <authorList>
            <person name="Eedara R."/>
            <person name="Podile A.R."/>
        </authorList>
    </citation>
    <scope>NUCLEOTIDE SEQUENCE [LARGE SCALE GENOMIC DNA]</scope>
    <source>
        <strain evidence="1 2">RP1T</strain>
    </source>
</reference>
<dbReference type="EMBL" id="PUEJ01000010">
    <property type="protein sequence ID" value="PRH84913.1"/>
    <property type="molecule type" value="Genomic_DNA"/>
</dbReference>
<name>A0A2S9Q6C6_9HYPH</name>
<proteinExistence type="predicted"/>
<dbReference type="AlphaFoldDB" id="A0A2S9Q6C6"/>
<keyword evidence="2" id="KW-1185">Reference proteome</keyword>
<evidence type="ECO:0000313" key="1">
    <source>
        <dbReference type="EMBL" id="PRH84913.1"/>
    </source>
</evidence>
<accession>A0A2S9Q6C6</accession>
<dbReference type="Proteomes" id="UP000237682">
    <property type="component" value="Unassembled WGS sequence"/>
</dbReference>
<comment type="caution">
    <text evidence="1">The sequence shown here is derived from an EMBL/GenBank/DDBJ whole genome shotgun (WGS) entry which is preliminary data.</text>
</comment>
<protein>
    <submittedName>
        <fullName evidence="1">Uncharacterized protein</fullName>
    </submittedName>
</protein>
<gene>
    <name evidence="1" type="ORF">C5L14_23405</name>
</gene>
<sequence length="115" mass="12657">MNIVLIKTPVGKAVGALVAADRLGMPNREFVDHGKIARVFRHKVAPDEVDAAFISQGIKRRDPFENVVPEDRAHHLHEIDIAQSISLPLQQAGIGEMAIPGQRRLRDLEIVLIAA</sequence>
<evidence type="ECO:0000313" key="2">
    <source>
        <dbReference type="Proteomes" id="UP000237682"/>
    </source>
</evidence>
<organism evidence="1 2">
    <name type="scientific">Labrys okinawensis</name>
    <dbReference type="NCBI Taxonomy" id="346911"/>
    <lineage>
        <taxon>Bacteria</taxon>
        <taxon>Pseudomonadati</taxon>
        <taxon>Pseudomonadota</taxon>
        <taxon>Alphaproteobacteria</taxon>
        <taxon>Hyphomicrobiales</taxon>
        <taxon>Xanthobacteraceae</taxon>
        <taxon>Labrys</taxon>
    </lineage>
</organism>